<name>A0A4Q7DJP8_9PROT</name>
<proteinExistence type="predicted"/>
<reference evidence="1 2" key="1">
    <citation type="submission" date="2018-10" db="EMBL/GenBank/DDBJ databases">
        <title>An updated phylogeny of the Alphaproteobacteria reveals that the parasitic Rickettsiales and Holosporales have independent origins.</title>
        <authorList>
            <person name="Munoz-Gomez S.A."/>
            <person name="Hess S."/>
            <person name="Burger G."/>
            <person name="Lang B.F."/>
            <person name="Susko E."/>
            <person name="Slamovits C.H."/>
            <person name="Roger A.J."/>
        </authorList>
    </citation>
    <scope>NUCLEOTIDE SEQUENCE [LARGE SCALE GENOMIC DNA]</scope>
    <source>
        <strain evidence="1">HOLO01</strain>
    </source>
</reference>
<keyword evidence="2" id="KW-1185">Reference proteome</keyword>
<evidence type="ECO:0000313" key="1">
    <source>
        <dbReference type="EMBL" id="RZI46568.1"/>
    </source>
</evidence>
<accession>A0A4Q7DJP8</accession>
<dbReference type="AlphaFoldDB" id="A0A4Q7DJP8"/>
<organism evidence="1 2">
    <name type="scientific">Candidatus Finniella inopinata</name>
    <dbReference type="NCBI Taxonomy" id="1696036"/>
    <lineage>
        <taxon>Bacteria</taxon>
        <taxon>Pseudomonadati</taxon>
        <taxon>Pseudomonadota</taxon>
        <taxon>Alphaproteobacteria</taxon>
        <taxon>Holosporales</taxon>
        <taxon>Candidatus Paracaedibacteraceae</taxon>
        <taxon>Candidatus Finniella</taxon>
    </lineage>
</organism>
<sequence>MRFQRHLAPRRALPRGYSAPFTGEENFDQAVFRLGGGPVEFETDKEGCLERISVQGRLRPIVYAPKGPIHAIVQNQGKDCEPYELYKANKALERYGSLQSFEIHFERFLTQGLGEEFRPLSSLLIRKEFKVQAESPCVLKQEILMGQSVMTPPGTMGKKALWAYGGYYQPGCGLSEIEQIVFTPMREHEKTGLHLSRLSSWHTKDHDIVWVNPLEERQKFSLLGDIEQGAATFDWFQGSDEQGNACSVRYQSFAVYQRDRLSDLVEMEFYREGK</sequence>
<evidence type="ECO:0000313" key="2">
    <source>
        <dbReference type="Proteomes" id="UP000293550"/>
    </source>
</evidence>
<gene>
    <name evidence="1" type="ORF">EQU50_02990</name>
</gene>
<dbReference type="RefSeq" id="WP_130153667.1">
    <property type="nucleotide sequence ID" value="NZ_SCFB01000004.1"/>
</dbReference>
<dbReference type="EMBL" id="SCFB01000004">
    <property type="protein sequence ID" value="RZI46568.1"/>
    <property type="molecule type" value="Genomic_DNA"/>
</dbReference>
<protein>
    <submittedName>
        <fullName evidence="1">Uncharacterized protein</fullName>
    </submittedName>
</protein>
<comment type="caution">
    <text evidence="1">The sequence shown here is derived from an EMBL/GenBank/DDBJ whole genome shotgun (WGS) entry which is preliminary data.</text>
</comment>
<dbReference type="Proteomes" id="UP000293550">
    <property type="component" value="Unassembled WGS sequence"/>
</dbReference>